<gene>
    <name evidence="2" type="ORF">A6035_12120</name>
</gene>
<dbReference type="OrthoDB" id="5517693at2"/>
<organism evidence="2 3">
    <name type="scientific">Dietzia lutea</name>
    <dbReference type="NCBI Taxonomy" id="546160"/>
    <lineage>
        <taxon>Bacteria</taxon>
        <taxon>Bacillati</taxon>
        <taxon>Actinomycetota</taxon>
        <taxon>Actinomycetes</taxon>
        <taxon>Mycobacteriales</taxon>
        <taxon>Dietziaceae</taxon>
        <taxon>Dietzia</taxon>
    </lineage>
</organism>
<dbReference type="InterPro" id="IPR025159">
    <property type="entry name" value="AbiEi_N"/>
</dbReference>
<reference evidence="2 3" key="1">
    <citation type="submission" date="2016-04" db="EMBL/GenBank/DDBJ databases">
        <title>Complete genome sequence of Dietzia lutea YIM 80766T, a strain isolated from desert soil in Egypt.</title>
        <authorList>
            <person name="Zhao J."/>
            <person name="Hu B."/>
            <person name="Geng S."/>
            <person name="Nie Y."/>
            <person name="Tang Y."/>
        </authorList>
    </citation>
    <scope>NUCLEOTIDE SEQUENCE [LARGE SCALE GENOMIC DNA]</scope>
    <source>
        <strain evidence="2 3">YIM 80766</strain>
    </source>
</reference>
<keyword evidence="3" id="KW-1185">Reference proteome</keyword>
<feature type="domain" description="AbiEi antitoxin N-terminal" evidence="1">
    <location>
        <begin position="7"/>
        <end position="46"/>
    </location>
</feature>
<evidence type="ECO:0000313" key="2">
    <source>
        <dbReference type="EMBL" id="AWH92786.1"/>
    </source>
</evidence>
<name>A0A2S1R916_9ACTN</name>
<dbReference type="EMBL" id="CP015449">
    <property type="protein sequence ID" value="AWH92786.1"/>
    <property type="molecule type" value="Genomic_DNA"/>
</dbReference>
<protein>
    <recommendedName>
        <fullName evidence="1">AbiEi antitoxin N-terminal domain-containing protein</fullName>
    </recommendedName>
</protein>
<evidence type="ECO:0000259" key="1">
    <source>
        <dbReference type="Pfam" id="PF13338"/>
    </source>
</evidence>
<dbReference type="RefSeq" id="WP_108847997.1">
    <property type="nucleotide sequence ID" value="NZ_CP015449.1"/>
</dbReference>
<dbReference type="AlphaFoldDB" id="A0A2S1R916"/>
<dbReference type="Pfam" id="PF13338">
    <property type="entry name" value="AbiEi_4"/>
    <property type="match status" value="1"/>
</dbReference>
<sequence>MSTDQSRPVVITAAELLARGYSRRAREHAERTGQLYRVRHGIYALASELPTGADKAEAMLEMRSRAAAKSIGTGTALSHTSALVLHGLPVHDMDTRRVTTTRHRPGSGSRRGKSTICHNVDLAGAVIAVDGIPVTTPARTIVDVARTSPFTGAVCAADEALRRELCSPADLAVELEAAAGRVGIARARAVVAFADEGAQSVLESVSRVTISRAGLPMPQLQREFMLSDGTSAFVDMYWEQWGLVGEADGTGKYGIDDGEVDVRKKLRDEKRRQNDIESLGNIVRRWQWEDYQCGRIVPALREAMRIQESLGRGPSRVA</sequence>
<dbReference type="KEGG" id="dlu:A6035_12120"/>
<proteinExistence type="predicted"/>
<dbReference type="Proteomes" id="UP000244928">
    <property type="component" value="Chromosome"/>
</dbReference>
<accession>A0A2S1R916</accession>
<evidence type="ECO:0000313" key="3">
    <source>
        <dbReference type="Proteomes" id="UP000244928"/>
    </source>
</evidence>